<dbReference type="InterPro" id="IPR013785">
    <property type="entry name" value="Aldolase_TIM"/>
</dbReference>
<dbReference type="HOGENOM" id="CLU_009273_4_2_0"/>
<dbReference type="Gene3D" id="3.20.20.70">
    <property type="entry name" value="Aldolase class I"/>
    <property type="match status" value="1"/>
</dbReference>
<protein>
    <submittedName>
        <fullName evidence="8">Glycosyl transferase family 2</fullName>
    </submittedName>
</protein>
<dbReference type="CDD" id="cd21109">
    <property type="entry name" value="SPASM"/>
    <property type="match status" value="1"/>
</dbReference>
<dbReference type="InterPro" id="IPR023885">
    <property type="entry name" value="4Fe4S-binding_SPASM_dom"/>
</dbReference>
<evidence type="ECO:0000256" key="1">
    <source>
        <dbReference type="ARBA" id="ARBA00001966"/>
    </source>
</evidence>
<sequence>MQVKGAVSLWLRKTLRPALREFSYYTSFPVVRPTNVVIYITDRCQLRCTTCSKWTTPDAIQDKELTTSEWKKILLDLKNWLGFYAVFFCGGEPFLRKDLLELIDFAAEQNIPSSVITNGYNIEPFAEQIVQSRLASLHVSLNGITPEIHDVTRGTPGSLENTMSALLKIHQLKKQRRGEKLWLNIETILMPQNVQEILPLIAWAKEHELDSIDVQILEDTQTFYSFSRGKSVQKPDDYQRPSSLEQPWKDGKGELLLDVLDELIRQKREGGFIATPEAQLHATKTYLRNPDDILRIQCRVGVDSFIIDPYGNVRLCMNMSPIGSLLEESPKELWFSRSARFQRKNIKKCKMFCRLLTCNFSD</sequence>
<dbReference type="PROSITE" id="PS51918">
    <property type="entry name" value="RADICAL_SAM"/>
    <property type="match status" value="1"/>
</dbReference>
<name>A0A0S6WBK9_VECG1</name>
<evidence type="ECO:0000313" key="9">
    <source>
        <dbReference type="Proteomes" id="UP000030661"/>
    </source>
</evidence>
<dbReference type="InterPro" id="IPR017200">
    <property type="entry name" value="PqqE-like"/>
</dbReference>
<dbReference type="GO" id="GO:0016740">
    <property type="term" value="F:transferase activity"/>
    <property type="evidence" value="ECO:0007669"/>
    <property type="project" value="UniProtKB-KW"/>
</dbReference>
<dbReference type="Pfam" id="PF13186">
    <property type="entry name" value="SPASM"/>
    <property type="match status" value="1"/>
</dbReference>
<evidence type="ECO:0000256" key="3">
    <source>
        <dbReference type="ARBA" id="ARBA00022691"/>
    </source>
</evidence>
<dbReference type="PANTHER" id="PTHR11228:SF7">
    <property type="entry name" value="PQQA PEPTIDE CYCLASE"/>
    <property type="match status" value="1"/>
</dbReference>
<dbReference type="EMBL" id="DF820463">
    <property type="protein sequence ID" value="GAK55302.1"/>
    <property type="molecule type" value="Genomic_DNA"/>
</dbReference>
<dbReference type="Pfam" id="PF04055">
    <property type="entry name" value="Radical_SAM"/>
    <property type="match status" value="1"/>
</dbReference>
<evidence type="ECO:0000259" key="7">
    <source>
        <dbReference type="PROSITE" id="PS51918"/>
    </source>
</evidence>
<keyword evidence="4" id="KW-0479">Metal-binding</keyword>
<dbReference type="AlphaFoldDB" id="A0A0S6WBK9"/>
<evidence type="ECO:0000256" key="5">
    <source>
        <dbReference type="ARBA" id="ARBA00023004"/>
    </source>
</evidence>
<keyword evidence="6" id="KW-0411">Iron-sulfur</keyword>
<dbReference type="InterPro" id="IPR058240">
    <property type="entry name" value="rSAM_sf"/>
</dbReference>
<evidence type="ECO:0000256" key="4">
    <source>
        <dbReference type="ARBA" id="ARBA00022723"/>
    </source>
</evidence>
<keyword evidence="9" id="KW-1185">Reference proteome</keyword>
<organism evidence="8">
    <name type="scientific">Vecturithrix granuli</name>
    <dbReference type="NCBI Taxonomy" id="1499967"/>
    <lineage>
        <taxon>Bacteria</taxon>
        <taxon>Candidatus Moduliflexota</taxon>
        <taxon>Candidatus Vecturitrichia</taxon>
        <taxon>Candidatus Vecturitrichales</taxon>
        <taxon>Candidatus Vecturitrichaceae</taxon>
        <taxon>Candidatus Vecturithrix</taxon>
    </lineage>
</organism>
<evidence type="ECO:0000256" key="6">
    <source>
        <dbReference type="ARBA" id="ARBA00023014"/>
    </source>
</evidence>
<dbReference type="InterPro" id="IPR007197">
    <property type="entry name" value="rSAM"/>
</dbReference>
<gene>
    <name evidence="8" type="ORF">U27_02134</name>
</gene>
<keyword evidence="5" id="KW-0408">Iron</keyword>
<dbReference type="Proteomes" id="UP000030661">
    <property type="component" value="Unassembled WGS sequence"/>
</dbReference>
<dbReference type="SFLD" id="SFLDG01067">
    <property type="entry name" value="SPASM/twitch_domain_containing"/>
    <property type="match status" value="1"/>
</dbReference>
<proteinExistence type="predicted"/>
<dbReference type="SFLD" id="SFLDS00029">
    <property type="entry name" value="Radical_SAM"/>
    <property type="match status" value="1"/>
</dbReference>
<evidence type="ECO:0000313" key="8">
    <source>
        <dbReference type="EMBL" id="GAK55302.1"/>
    </source>
</evidence>
<keyword evidence="3" id="KW-0949">S-adenosyl-L-methionine</keyword>
<keyword evidence="8" id="KW-0808">Transferase</keyword>
<dbReference type="InterPro" id="IPR050377">
    <property type="entry name" value="Radical_SAM_PqqE_MftC-like"/>
</dbReference>
<feature type="domain" description="Radical SAM core" evidence="7">
    <location>
        <begin position="30"/>
        <end position="268"/>
    </location>
</feature>
<dbReference type="CDD" id="cd01335">
    <property type="entry name" value="Radical_SAM"/>
    <property type="match status" value="1"/>
</dbReference>
<accession>A0A0S6WBK9</accession>
<dbReference type="GO" id="GO:0046872">
    <property type="term" value="F:metal ion binding"/>
    <property type="evidence" value="ECO:0007669"/>
    <property type="project" value="UniProtKB-KW"/>
</dbReference>
<keyword evidence="2" id="KW-0004">4Fe-4S</keyword>
<dbReference type="SUPFAM" id="SSF102114">
    <property type="entry name" value="Radical SAM enzymes"/>
    <property type="match status" value="1"/>
</dbReference>
<dbReference type="PIRSF" id="PIRSF037420">
    <property type="entry name" value="PQQ_syn_pqqE"/>
    <property type="match status" value="1"/>
</dbReference>
<dbReference type="GO" id="GO:0051539">
    <property type="term" value="F:4 iron, 4 sulfur cluster binding"/>
    <property type="evidence" value="ECO:0007669"/>
    <property type="project" value="UniProtKB-KW"/>
</dbReference>
<dbReference type="STRING" id="1499967.U27_02134"/>
<dbReference type="PANTHER" id="PTHR11228">
    <property type="entry name" value="RADICAL SAM DOMAIN PROTEIN"/>
    <property type="match status" value="1"/>
</dbReference>
<reference evidence="8" key="1">
    <citation type="journal article" date="2015" name="PeerJ">
        <title>First genomic representation of candidate bacterial phylum KSB3 points to enhanced environmental sensing as a trigger of wastewater bulking.</title>
        <authorList>
            <person name="Sekiguchi Y."/>
            <person name="Ohashi A."/>
            <person name="Parks D.H."/>
            <person name="Yamauchi T."/>
            <person name="Tyson G.W."/>
            <person name="Hugenholtz P."/>
        </authorList>
    </citation>
    <scope>NUCLEOTIDE SEQUENCE [LARGE SCALE GENOMIC DNA]</scope>
</reference>
<comment type="cofactor">
    <cofactor evidence="1">
        <name>[4Fe-4S] cluster</name>
        <dbReference type="ChEBI" id="CHEBI:49883"/>
    </cofactor>
</comment>
<evidence type="ECO:0000256" key="2">
    <source>
        <dbReference type="ARBA" id="ARBA00022485"/>
    </source>
</evidence>